<keyword evidence="2" id="KW-0812">Transmembrane</keyword>
<gene>
    <name evidence="3" type="ORF">DD238_002872</name>
</gene>
<accession>A0A3M6VP11</accession>
<evidence type="ECO:0000256" key="2">
    <source>
        <dbReference type="SAM" id="Phobius"/>
    </source>
</evidence>
<dbReference type="AlphaFoldDB" id="A0A3M6VP11"/>
<evidence type="ECO:0000313" key="3">
    <source>
        <dbReference type="EMBL" id="RMX68052.1"/>
    </source>
</evidence>
<dbReference type="STRING" id="542832.A0A3M6VP11"/>
<feature type="transmembrane region" description="Helical" evidence="2">
    <location>
        <begin position="12"/>
        <end position="27"/>
    </location>
</feature>
<name>A0A3M6VP11_9STRA</name>
<keyword evidence="4" id="KW-1185">Reference proteome</keyword>
<keyword evidence="2" id="KW-0472">Membrane</keyword>
<reference evidence="3 4" key="1">
    <citation type="submission" date="2018-06" db="EMBL/GenBank/DDBJ databases">
        <title>Comparative genomics of downy mildews reveals potential adaptations to biotrophy.</title>
        <authorList>
            <person name="Fletcher K."/>
            <person name="Klosterman S.J."/>
            <person name="Derevnina L."/>
            <person name="Martin F."/>
            <person name="Koike S."/>
            <person name="Reyes Chin-Wo S."/>
            <person name="Mou B."/>
            <person name="Michelmore R."/>
        </authorList>
    </citation>
    <scope>NUCLEOTIDE SEQUENCE [LARGE SCALE GENOMIC DNA]</scope>
    <source>
        <strain evidence="3 4">R14</strain>
    </source>
</reference>
<keyword evidence="2" id="KW-1133">Transmembrane helix</keyword>
<comment type="caution">
    <text evidence="3">The sequence shown here is derived from an EMBL/GenBank/DDBJ whole genome shotgun (WGS) entry which is preliminary data.</text>
</comment>
<protein>
    <recommendedName>
        <fullName evidence="5">RxLR effector protein</fullName>
    </recommendedName>
</protein>
<organism evidence="3 4">
    <name type="scientific">Peronospora effusa</name>
    <dbReference type="NCBI Taxonomy" id="542832"/>
    <lineage>
        <taxon>Eukaryota</taxon>
        <taxon>Sar</taxon>
        <taxon>Stramenopiles</taxon>
        <taxon>Oomycota</taxon>
        <taxon>Peronosporomycetes</taxon>
        <taxon>Peronosporales</taxon>
        <taxon>Peronosporaceae</taxon>
        <taxon>Peronospora</taxon>
    </lineage>
</organism>
<feature type="region of interest" description="Disordered" evidence="1">
    <location>
        <begin position="634"/>
        <end position="660"/>
    </location>
</feature>
<dbReference type="Proteomes" id="UP000282087">
    <property type="component" value="Unassembled WGS sequence"/>
</dbReference>
<dbReference type="VEuPathDB" id="FungiDB:DD237_002101"/>
<feature type="compositionally biased region" description="Basic and acidic residues" evidence="1">
    <location>
        <begin position="638"/>
        <end position="647"/>
    </location>
</feature>
<evidence type="ECO:0000313" key="4">
    <source>
        <dbReference type="Proteomes" id="UP000282087"/>
    </source>
</evidence>
<proteinExistence type="predicted"/>
<sequence>MACVTNTVKRRYWFMVLATVVVLTWLSKSAKTMVKMIVAGSSVSQHALRDARVNRQLRADFQMTEKTDRDDEERVADFDSSIQHLNAALKNANALEARMPEVGKNMDILLKSEELRNWAENIDFVNQKDFGKAAVDKISRLMTRFDEKAVIRMLEDGKKVEATKSIAEGLEMGLALKRTSDGDPDKAIELLVAVAGKDGVPNFLGSPFLKYWIDYCEKTMKNPYSLLTEYFLQEFGDRKLAQTLAEAKGSDAAENVATELEKQLIEKWVDSSMDVFRDLKFDKAGIDTPEWDTWVSYLVKKYVGEKIGDEEENELVISVLRKYFKNDDRLRKWIAKAKGGKRDELVTALESTLEKMVRPTTAEELEAGTTKFDEKMEGLLEESAYSKTWAKYVEQKSQTEHDPAVGAKIDKISTLIANYGEEKVIEMLATNKNVPAMRSFAESLELGLALKWTLDGRMNDVKALLAAGNNDATTFWESHLLKDWIYYCEIRMKKDPYSLLLAALLLEKSDDAALAKQLAVAKDSVAAKNVAAKMEEHLMAKWLRDGVGGDTVFEKLELKKAGFDMINQPEWDTWVSYLEKIGGTRKYSLVFSELKRQNIDVKKLLKAAHTYKGRDRAIAFIAWLERQKAAQELTKSNRMAEENDGKALHTMKRQRNDDGQ</sequence>
<evidence type="ECO:0000256" key="1">
    <source>
        <dbReference type="SAM" id="MobiDB-lite"/>
    </source>
</evidence>
<dbReference type="EMBL" id="QLLG01000153">
    <property type="protein sequence ID" value="RMX68052.1"/>
    <property type="molecule type" value="Genomic_DNA"/>
</dbReference>
<evidence type="ECO:0008006" key="5">
    <source>
        <dbReference type="Google" id="ProtNLM"/>
    </source>
</evidence>